<dbReference type="PANTHER" id="PTHR32305:SF15">
    <property type="entry name" value="PROTEIN RHSA-RELATED"/>
    <property type="match status" value="1"/>
</dbReference>
<gene>
    <name evidence="1" type="ORF">ACHMWK_09605</name>
</gene>
<name>A0ABW7LZK3_9PSED</name>
<accession>A0ABW7LZK3</accession>
<dbReference type="RefSeq" id="WP_395246978.1">
    <property type="nucleotide sequence ID" value="NZ_JBINXA010000001.1"/>
</dbReference>
<dbReference type="InterPro" id="IPR050708">
    <property type="entry name" value="T6SS_VgrG/RHS"/>
</dbReference>
<protein>
    <submittedName>
        <fullName evidence="1">RHS repeat-associated core domain-containing protein</fullName>
    </submittedName>
</protein>
<dbReference type="EMBL" id="JBINXB010000009">
    <property type="protein sequence ID" value="MFH6566216.1"/>
    <property type="molecule type" value="Genomic_DNA"/>
</dbReference>
<dbReference type="Gene3D" id="2.180.10.10">
    <property type="entry name" value="RHS repeat-associated core"/>
    <property type="match status" value="1"/>
</dbReference>
<keyword evidence="2" id="KW-1185">Reference proteome</keyword>
<dbReference type="Proteomes" id="UP001609821">
    <property type="component" value="Unassembled WGS sequence"/>
</dbReference>
<dbReference type="NCBIfam" id="TIGR03696">
    <property type="entry name" value="Rhs_assc_core"/>
    <property type="match status" value="1"/>
</dbReference>
<sequence length="929" mass="103296">MTISLHNRQDAMTPILTVIEPRGLAARTVAYYRSNLEEPVSERVTRQQFDAAGRPIACTDPRLGAPNQSAVFSLSNRVLLTDSVDAGWRLLLADANANNAESWDSRGSHWRTEFDELARPVSISEQGPGQPEQVITRLGYGAVSAPAAAHNQCGRLVRNDDSAGTQLFADYTLPGTALSATRHFLTRLQTPDWPQPVTERDALLEPGSGATTNWQYSALGETTCQIDASGHQQRTSYNVAGEVNGATLQLKGGTQTAVFHSVAYNAFGQIESQTLGNGVTRTSQYDPASGRLIKLTSTRPGSTLQSLSYQYDPVGNVLQIEDFAQSVHFFAHHKTSPINTYRYDSLYQLIEATGSEALGASIGPHLPELAPNPGDLSLLVNYRQTYQYDAGGNLTELRHTGQQNYTRTMLIAPKSNRGLTQLEIPDFNAAFDANGNQQALQPGQPLSWDNRNQLSRTVQVSRQGGSDDEERYIYDASGQRLRKVGTRQAKMVTHTSEVRYLPGLEIHTHEGERLEVVIATAVRCLHWAHGKPDAVENDQLRYTLDDHLGSSTLELDAHASLISHEGYYPYGGTAWWSARSAVEAAYKTIRYSGKERDASGLYYYGMRYYAPWLQRWINPDPAGTVDGLNLYRMLRNNPLNFVDPNGNAPQEVEAAYNHMLKHGEAWEDIRTQGNGFTAISELSDRNMARLKQDLDLSAAEELFVTGFQEEVFNLVHFSNKDFRDSSGALTLQSRKQLQKNKITFDKNNTELLDIESFATNDFVFFSLEAGEKNQKEKSRFGEHRYRTVLEPMHEYHDVAHLELTDLAQIDQRPVTNPPAWVAHGDKYLFFRSAESNTILPSIFMGMDMIEGLALSIVNELQPFSGDTKEAVFELQRSGQSDVVMNSLFRPQILIPHSLTISKSNLSYKGPAKSTASAASSAPIVKHFYV</sequence>
<proteinExistence type="predicted"/>
<evidence type="ECO:0000313" key="1">
    <source>
        <dbReference type="EMBL" id="MFH6566216.1"/>
    </source>
</evidence>
<evidence type="ECO:0000313" key="2">
    <source>
        <dbReference type="Proteomes" id="UP001609821"/>
    </source>
</evidence>
<organism evidence="1 2">
    <name type="scientific">Pseudomonas kulmbachensis</name>
    <dbReference type="NCBI Taxonomy" id="3043408"/>
    <lineage>
        <taxon>Bacteria</taxon>
        <taxon>Pseudomonadati</taxon>
        <taxon>Pseudomonadota</taxon>
        <taxon>Gammaproteobacteria</taxon>
        <taxon>Pseudomonadales</taxon>
        <taxon>Pseudomonadaceae</taxon>
        <taxon>Pseudomonas</taxon>
    </lineage>
</organism>
<comment type="caution">
    <text evidence="1">The sequence shown here is derived from an EMBL/GenBank/DDBJ whole genome shotgun (WGS) entry which is preliminary data.</text>
</comment>
<dbReference type="InterPro" id="IPR022385">
    <property type="entry name" value="Rhs_assc_core"/>
</dbReference>
<dbReference type="PANTHER" id="PTHR32305">
    <property type="match status" value="1"/>
</dbReference>
<reference evidence="1 2" key="1">
    <citation type="submission" date="2024-10" db="EMBL/GenBank/DDBJ databases">
        <title>Aeromonas and Pseudomonas from the Cagarras Archipelago, Rio de Janeiro, Brazil.</title>
        <authorList>
            <person name="Canellas A.L.B."/>
            <person name="Laport M.S."/>
        </authorList>
    </citation>
    <scope>NUCLEOTIDE SEQUENCE [LARGE SCALE GENOMIC DNA]</scope>
    <source>
        <strain evidence="1 2">CPF-4</strain>
    </source>
</reference>